<protein>
    <submittedName>
        <fullName evidence="2">RCG63360</fullName>
    </submittedName>
</protein>
<gene>
    <name evidence="2" type="ORF">rCG_63360</name>
</gene>
<organism evidence="2">
    <name type="scientific">Rattus norvegicus</name>
    <name type="common">Rat</name>
    <dbReference type="NCBI Taxonomy" id="10116"/>
    <lineage>
        <taxon>Eukaryota</taxon>
        <taxon>Metazoa</taxon>
        <taxon>Chordata</taxon>
        <taxon>Craniata</taxon>
        <taxon>Vertebrata</taxon>
        <taxon>Euteleostomi</taxon>
        <taxon>Mammalia</taxon>
        <taxon>Eutheria</taxon>
        <taxon>Euarchontoglires</taxon>
        <taxon>Glires</taxon>
        <taxon>Rodentia</taxon>
        <taxon>Myomorpha</taxon>
        <taxon>Muroidea</taxon>
        <taxon>Muridae</taxon>
        <taxon>Murinae</taxon>
        <taxon>Rattus</taxon>
    </lineage>
</organism>
<evidence type="ECO:0000313" key="2">
    <source>
        <dbReference type="EMBL" id="EDL99178.1"/>
    </source>
</evidence>
<sequence>MAGSLTIHPDAFRSSPDSHPMMPSAFASITSPGEMDNDCFNHTRDSTPHS</sequence>
<dbReference type="Proteomes" id="UP000234681">
    <property type="component" value="Chromosome 9"/>
</dbReference>
<feature type="region of interest" description="Disordered" evidence="1">
    <location>
        <begin position="1"/>
        <end position="50"/>
    </location>
</feature>
<dbReference type="AlphaFoldDB" id="A0A0G2KAS4"/>
<name>A0A0G2KAS4_RAT</name>
<proteinExistence type="predicted"/>
<evidence type="ECO:0000256" key="1">
    <source>
        <dbReference type="SAM" id="MobiDB-lite"/>
    </source>
</evidence>
<dbReference type="EMBL" id="CH473965">
    <property type="protein sequence ID" value="EDL99178.1"/>
    <property type="molecule type" value="Genomic_DNA"/>
</dbReference>
<reference evidence="2" key="2">
    <citation type="submission" date="2005-09" db="EMBL/GenBank/DDBJ databases">
        <authorList>
            <person name="Mural R.J."/>
            <person name="Li P.W."/>
            <person name="Adams M.D."/>
            <person name="Amanatides P.G."/>
            <person name="Baden-Tillson H."/>
            <person name="Barnstead M."/>
            <person name="Chin S.H."/>
            <person name="Dew I."/>
            <person name="Evans C.A."/>
            <person name="Ferriera S."/>
            <person name="Flanigan M."/>
            <person name="Fosler C."/>
            <person name="Glodek A."/>
            <person name="Gu Z."/>
            <person name="Holt R.A."/>
            <person name="Jennings D."/>
            <person name="Kraft C.L."/>
            <person name="Lu F."/>
            <person name="Nguyen T."/>
            <person name="Nusskern D.R."/>
            <person name="Pfannkoch C.M."/>
            <person name="Sitter C."/>
            <person name="Sutton G.G."/>
            <person name="Venter J.C."/>
            <person name="Wang Z."/>
            <person name="Woodage T."/>
            <person name="Zheng X.H."/>
            <person name="Zhong F."/>
        </authorList>
    </citation>
    <scope>NUCLEOTIDE SEQUENCE</scope>
    <source>
        <strain evidence="2">BN</strain>
    </source>
</reference>
<reference evidence="2" key="1">
    <citation type="journal article" date="2005" name="Genome Res.">
        <title>Gene and alternative splicing annotation with AIR.</title>
        <authorList>
            <person name="Florea L."/>
            <person name="Di Francesco V."/>
            <person name="Miller J."/>
            <person name="Turner R."/>
            <person name="Yao A."/>
            <person name="Harris M."/>
            <person name="Walenz B."/>
            <person name="Mobarry C."/>
            <person name="Merkulov G.V."/>
            <person name="Charlab R."/>
            <person name="Dew I."/>
            <person name="Deng Z."/>
            <person name="Istrail S."/>
            <person name="Li P."/>
            <person name="Sutton G."/>
        </authorList>
    </citation>
    <scope>NUCLEOTIDE SEQUENCE</scope>
    <source>
        <strain evidence="2">BN</strain>
    </source>
</reference>
<accession>A0A0G2KAS4</accession>
<feature type="compositionally biased region" description="Basic and acidic residues" evidence="1">
    <location>
        <begin position="39"/>
        <end position="50"/>
    </location>
</feature>